<dbReference type="PROSITE" id="PS50005">
    <property type="entry name" value="TPR"/>
    <property type="match status" value="1"/>
</dbReference>
<dbReference type="Gene3D" id="1.25.40.10">
    <property type="entry name" value="Tetratricopeptide repeat domain"/>
    <property type="match status" value="2"/>
</dbReference>
<dbReference type="SMART" id="SM00028">
    <property type="entry name" value="TPR"/>
    <property type="match status" value="2"/>
</dbReference>
<dbReference type="InterPro" id="IPR019734">
    <property type="entry name" value="TPR_rpt"/>
</dbReference>
<protein>
    <recommendedName>
        <fullName evidence="6">Tetratricopeptide repeat protein</fullName>
    </recommendedName>
</protein>
<dbReference type="Pfam" id="PF07719">
    <property type="entry name" value="TPR_2"/>
    <property type="match status" value="1"/>
</dbReference>
<feature type="repeat" description="TPR" evidence="3">
    <location>
        <begin position="100"/>
        <end position="133"/>
    </location>
</feature>
<dbReference type="InterPro" id="IPR013105">
    <property type="entry name" value="TPR_2"/>
</dbReference>
<dbReference type="SUPFAM" id="SSF48452">
    <property type="entry name" value="TPR-like"/>
    <property type="match status" value="1"/>
</dbReference>
<dbReference type="EMBL" id="CAKKNE010000001">
    <property type="protein sequence ID" value="CAH0365314.1"/>
    <property type="molecule type" value="Genomic_DNA"/>
</dbReference>
<reference evidence="4" key="1">
    <citation type="submission" date="2021-11" db="EMBL/GenBank/DDBJ databases">
        <authorList>
            <consortium name="Genoscope - CEA"/>
            <person name="William W."/>
        </authorList>
    </citation>
    <scope>NUCLEOTIDE SEQUENCE</scope>
</reference>
<evidence type="ECO:0000313" key="5">
    <source>
        <dbReference type="Proteomes" id="UP000789595"/>
    </source>
</evidence>
<keyword evidence="2 3" id="KW-0802">TPR repeat</keyword>
<evidence type="ECO:0000313" key="4">
    <source>
        <dbReference type="EMBL" id="CAH0365314.1"/>
    </source>
</evidence>
<comment type="caution">
    <text evidence="4">The sequence shown here is derived from an EMBL/GenBank/DDBJ whole genome shotgun (WGS) entry which is preliminary data.</text>
</comment>
<evidence type="ECO:0000256" key="3">
    <source>
        <dbReference type="PROSITE-ProRule" id="PRU00339"/>
    </source>
</evidence>
<dbReference type="Proteomes" id="UP000789595">
    <property type="component" value="Unassembled WGS sequence"/>
</dbReference>
<dbReference type="AlphaFoldDB" id="A0A8J2SBH3"/>
<dbReference type="OrthoDB" id="329563at2759"/>
<evidence type="ECO:0008006" key="6">
    <source>
        <dbReference type="Google" id="ProtNLM"/>
    </source>
</evidence>
<proteinExistence type="predicted"/>
<keyword evidence="5" id="KW-1185">Reference proteome</keyword>
<evidence type="ECO:0000256" key="2">
    <source>
        <dbReference type="ARBA" id="ARBA00022803"/>
    </source>
</evidence>
<name>A0A8J2SBH3_9STRA</name>
<gene>
    <name evidence="4" type="ORF">PECAL_1P17470</name>
</gene>
<evidence type="ECO:0000256" key="1">
    <source>
        <dbReference type="ARBA" id="ARBA00022737"/>
    </source>
</evidence>
<keyword evidence="1" id="KW-0677">Repeat</keyword>
<dbReference type="InterPro" id="IPR011990">
    <property type="entry name" value="TPR-like_helical_dom_sf"/>
</dbReference>
<organism evidence="4 5">
    <name type="scientific">Pelagomonas calceolata</name>
    <dbReference type="NCBI Taxonomy" id="35677"/>
    <lineage>
        <taxon>Eukaryota</taxon>
        <taxon>Sar</taxon>
        <taxon>Stramenopiles</taxon>
        <taxon>Ochrophyta</taxon>
        <taxon>Pelagophyceae</taxon>
        <taxon>Pelagomonadales</taxon>
        <taxon>Pelagomonadaceae</taxon>
        <taxon>Pelagomonas</taxon>
    </lineage>
</organism>
<sequence length="261" mass="27609">MASFNEDPADRAAELERMLVGHVCTLETAFGFYTLGDCRYAIGDYKGAHEAWKTLHEANITNALTDQALFQDGRALDASGDLLAAIHAYNSFAARQPEEALVHFNLGEIYGRLGQFSDAAKAYHLAADLDKSADLQVRRDALFNLGGDQTKQGLYLDAVATLTTLVGLDDGAGFHVLRLAEALKGAGKRDDALREAQRAVALLTKATIDGFDADWENERQTALREASALVGALEAVAAAEASLADAVVGVATALPGASNAG</sequence>
<accession>A0A8J2SBH3</accession>